<reference evidence="2 3" key="1">
    <citation type="submission" date="2018-10" db="EMBL/GenBank/DDBJ databases">
        <authorList>
            <person name="Ekblom R."/>
            <person name="Jareborg N."/>
        </authorList>
    </citation>
    <scope>NUCLEOTIDE SEQUENCE [LARGE SCALE GENOMIC DNA]</scope>
    <source>
        <tissue evidence="2">Muscle</tissue>
    </source>
</reference>
<keyword evidence="3" id="KW-1185">Reference proteome</keyword>
<organism evidence="2 3">
    <name type="scientific">Gulo gulo</name>
    <name type="common">Wolverine</name>
    <name type="synonym">Gluton</name>
    <dbReference type="NCBI Taxonomy" id="48420"/>
    <lineage>
        <taxon>Eukaryota</taxon>
        <taxon>Metazoa</taxon>
        <taxon>Chordata</taxon>
        <taxon>Craniata</taxon>
        <taxon>Vertebrata</taxon>
        <taxon>Euteleostomi</taxon>
        <taxon>Mammalia</taxon>
        <taxon>Eutheria</taxon>
        <taxon>Laurasiatheria</taxon>
        <taxon>Carnivora</taxon>
        <taxon>Caniformia</taxon>
        <taxon>Musteloidea</taxon>
        <taxon>Mustelidae</taxon>
        <taxon>Guloninae</taxon>
        <taxon>Gulo</taxon>
    </lineage>
</organism>
<evidence type="ECO:0000313" key="3">
    <source>
        <dbReference type="Proteomes" id="UP000269945"/>
    </source>
</evidence>
<name>A0A9X9PZK6_GULGU</name>
<dbReference type="EMBL" id="CYRY02011109">
    <property type="protein sequence ID" value="VCW79000.1"/>
    <property type="molecule type" value="Genomic_DNA"/>
</dbReference>
<dbReference type="Proteomes" id="UP000269945">
    <property type="component" value="Unassembled WGS sequence"/>
</dbReference>
<comment type="caution">
    <text evidence="2">The sequence shown here is derived from an EMBL/GenBank/DDBJ whole genome shotgun (WGS) entry which is preliminary data.</text>
</comment>
<dbReference type="AlphaFoldDB" id="A0A9X9PZK6"/>
<keyword evidence="1" id="KW-0732">Signal</keyword>
<evidence type="ECO:0000256" key="1">
    <source>
        <dbReference type="SAM" id="SignalP"/>
    </source>
</evidence>
<accession>A0A9X9PZK6</accession>
<feature type="non-terminal residue" evidence="2">
    <location>
        <position position="146"/>
    </location>
</feature>
<proteinExistence type="predicted"/>
<gene>
    <name evidence="2" type="ORF">BN2614_LOCUS5</name>
</gene>
<feature type="signal peptide" evidence="1">
    <location>
        <begin position="1"/>
        <end position="31"/>
    </location>
</feature>
<feature type="chain" id="PRO_5040967527" evidence="1">
    <location>
        <begin position="32"/>
        <end position="146"/>
    </location>
</feature>
<sequence>VSSSPSPPLSPSPSLLLEFVLHFVILRACHPYPMPEVHHRSHPHSGVEFSEFGGTWDTPPQCHGKKRPFIQSLEMDLPHPGTFPASLEYLRFLYQTLALHASARLHGMPAVGHLQSSATKQPPALEIGGLLQDLMRACCLKLQKSE</sequence>
<evidence type="ECO:0000313" key="2">
    <source>
        <dbReference type="EMBL" id="VCW79000.1"/>
    </source>
</evidence>
<protein>
    <submittedName>
        <fullName evidence="2">Uncharacterized protein</fullName>
    </submittedName>
</protein>